<dbReference type="Proteomes" id="UP000323242">
    <property type="component" value="Unassembled WGS sequence"/>
</dbReference>
<proteinExistence type="predicted"/>
<organism evidence="2 3">
    <name type="scientific">Streptomyces parvus</name>
    <dbReference type="NCBI Taxonomy" id="66428"/>
    <lineage>
        <taxon>Bacteria</taxon>
        <taxon>Bacillati</taxon>
        <taxon>Actinomycetota</taxon>
        <taxon>Actinomycetes</taxon>
        <taxon>Kitasatosporales</taxon>
        <taxon>Streptomycetaceae</taxon>
        <taxon>Streptomyces</taxon>
    </lineage>
</organism>
<dbReference type="RefSeq" id="WP_148901745.1">
    <property type="nucleotide sequence ID" value="NZ_VSZQ01000023.1"/>
</dbReference>
<keyword evidence="3" id="KW-1185">Reference proteome</keyword>
<evidence type="ECO:0008006" key="4">
    <source>
        <dbReference type="Google" id="ProtNLM"/>
    </source>
</evidence>
<dbReference type="PROSITE" id="PS51257">
    <property type="entry name" value="PROKAR_LIPOPROTEIN"/>
    <property type="match status" value="1"/>
</dbReference>
<gene>
    <name evidence="2" type="ORF">FY004_06355</name>
</gene>
<dbReference type="AlphaFoldDB" id="A0A5D4JJE3"/>
<dbReference type="EMBL" id="VSZQ01000023">
    <property type="protein sequence ID" value="TYR65402.1"/>
    <property type="molecule type" value="Genomic_DNA"/>
</dbReference>
<feature type="signal peptide" evidence="1">
    <location>
        <begin position="1"/>
        <end position="22"/>
    </location>
</feature>
<comment type="caution">
    <text evidence="2">The sequence shown here is derived from an EMBL/GenBank/DDBJ whole genome shotgun (WGS) entry which is preliminary data.</text>
</comment>
<feature type="chain" id="PRO_5039412644" description="PASTA domain-containing protein" evidence="1">
    <location>
        <begin position="23"/>
        <end position="198"/>
    </location>
</feature>
<name>A0A5D4JJE3_9ACTN</name>
<evidence type="ECO:0000313" key="3">
    <source>
        <dbReference type="Proteomes" id="UP000323242"/>
    </source>
</evidence>
<evidence type="ECO:0000256" key="1">
    <source>
        <dbReference type="SAM" id="SignalP"/>
    </source>
</evidence>
<protein>
    <recommendedName>
        <fullName evidence="4">PASTA domain-containing protein</fullName>
    </recommendedName>
</protein>
<sequence>MKSARYVAGVVFPALLMVAVSGCVDGGNQTPSPESDGAERNKNVIRDLKGEELLAVMKETADAGKGFSLRDATNLERYIYHGRANRYVACFGKEAPKLQAVDLYAVPEGEKCPDELGSVAPAPRIPDLVGQPVEKSFLELLLTGYPPERIKVFKVENPAVPVSPEPLAKWRVCAQQPNPNAKFDASDRAKIHVATKCS</sequence>
<reference evidence="2 3" key="1">
    <citation type="submission" date="2019-08" db="EMBL/GenBank/DDBJ databases">
        <title>Draft genome for granaticin producer strain Streptomyces parvus C05.</title>
        <authorList>
            <person name="Gonzalez-Pimentel J.L."/>
        </authorList>
    </citation>
    <scope>NUCLEOTIDE SEQUENCE [LARGE SCALE GENOMIC DNA]</scope>
    <source>
        <strain evidence="2 3">C05</strain>
    </source>
</reference>
<accession>A0A5D4JJE3</accession>
<keyword evidence="1" id="KW-0732">Signal</keyword>
<evidence type="ECO:0000313" key="2">
    <source>
        <dbReference type="EMBL" id="TYR65402.1"/>
    </source>
</evidence>